<organism evidence="1 2">
    <name type="scientific">Candidatus Giovannonibacteria bacterium GW2011_GWA2_44_13b</name>
    <dbReference type="NCBI Taxonomy" id="1618647"/>
    <lineage>
        <taxon>Bacteria</taxon>
        <taxon>Candidatus Giovannoniibacteriota</taxon>
    </lineage>
</organism>
<protein>
    <submittedName>
        <fullName evidence="1">Uncharacterized protein</fullName>
    </submittedName>
</protein>
<sequence>MVREDWRNIVDKKTFLIVVQLPAKTVVEVIEGFSEGRYNKSTLSRLDAKIFVKLNELQKQYPPPGHTVHIIRREDYAALKIGFSGTDGFKGWEGIIPKLIDVKVDGKLICEIYDQIPENEKTCLKEQAEVLEIKSENNIKTYVVQIWLMRWRMQEHSESEK</sequence>
<dbReference type="EMBL" id="LCHU01000001">
    <property type="protein sequence ID" value="KKT42276.1"/>
    <property type="molecule type" value="Genomic_DNA"/>
</dbReference>
<comment type="caution">
    <text evidence="1">The sequence shown here is derived from an EMBL/GenBank/DDBJ whole genome shotgun (WGS) entry which is preliminary data.</text>
</comment>
<dbReference type="Proteomes" id="UP000034736">
    <property type="component" value="Unassembled WGS sequence"/>
</dbReference>
<reference evidence="1 2" key="1">
    <citation type="journal article" date="2015" name="Nature">
        <title>rRNA introns, odd ribosomes, and small enigmatic genomes across a large radiation of phyla.</title>
        <authorList>
            <person name="Brown C.T."/>
            <person name="Hug L.A."/>
            <person name="Thomas B.C."/>
            <person name="Sharon I."/>
            <person name="Castelle C.J."/>
            <person name="Singh A."/>
            <person name="Wilkins M.J."/>
            <person name="Williams K.H."/>
            <person name="Banfield J.F."/>
        </authorList>
    </citation>
    <scope>NUCLEOTIDE SEQUENCE [LARGE SCALE GENOMIC DNA]</scope>
</reference>
<name>A0A0G1H4D7_9BACT</name>
<accession>A0A0G1H4D7</accession>
<evidence type="ECO:0000313" key="2">
    <source>
        <dbReference type="Proteomes" id="UP000034736"/>
    </source>
</evidence>
<dbReference type="STRING" id="1618647.UW30_C0001G0001"/>
<gene>
    <name evidence="1" type="ORF">UW30_C0001G0001</name>
</gene>
<dbReference type="AlphaFoldDB" id="A0A0G1H4D7"/>
<proteinExistence type="predicted"/>
<evidence type="ECO:0000313" key="1">
    <source>
        <dbReference type="EMBL" id="KKT42276.1"/>
    </source>
</evidence>